<name>A0ABT9SWX2_9GAMM</name>
<feature type="domain" description="Double zinc ribbon" evidence="2">
    <location>
        <begin position="16"/>
        <end position="68"/>
    </location>
</feature>
<proteinExistence type="inferred from homology"/>
<evidence type="ECO:0000313" key="3">
    <source>
        <dbReference type="EMBL" id="MDQ0009495.1"/>
    </source>
</evidence>
<dbReference type="Gene3D" id="3.40.50.2020">
    <property type="match status" value="1"/>
</dbReference>
<dbReference type="Proteomes" id="UP001237737">
    <property type="component" value="Unassembled WGS sequence"/>
</dbReference>
<evidence type="ECO:0000256" key="1">
    <source>
        <dbReference type="ARBA" id="ARBA00008007"/>
    </source>
</evidence>
<organism evidence="3 4">
    <name type="scientific">Luteibacter jiangsuensis</name>
    <dbReference type="NCBI Taxonomy" id="637577"/>
    <lineage>
        <taxon>Bacteria</taxon>
        <taxon>Pseudomonadati</taxon>
        <taxon>Pseudomonadota</taxon>
        <taxon>Gammaproteobacteria</taxon>
        <taxon>Lysobacterales</taxon>
        <taxon>Rhodanobacteraceae</taxon>
        <taxon>Luteibacter</taxon>
    </lineage>
</organism>
<dbReference type="InterPro" id="IPR044005">
    <property type="entry name" value="DZR_2"/>
</dbReference>
<comment type="caution">
    <text evidence="3">The sequence shown here is derived from an EMBL/GenBank/DDBJ whole genome shotgun (WGS) entry which is preliminary data.</text>
</comment>
<dbReference type="InterPro" id="IPR051910">
    <property type="entry name" value="ComF/GntX_DNA_util-trans"/>
</dbReference>
<dbReference type="InterPro" id="IPR000836">
    <property type="entry name" value="PRTase_dom"/>
</dbReference>
<evidence type="ECO:0000259" key="2">
    <source>
        <dbReference type="Pfam" id="PF18912"/>
    </source>
</evidence>
<keyword evidence="4" id="KW-1185">Reference proteome</keyword>
<dbReference type="PANTHER" id="PTHR47505:SF1">
    <property type="entry name" value="DNA UTILIZATION PROTEIN YHGH"/>
    <property type="match status" value="1"/>
</dbReference>
<evidence type="ECO:0000313" key="4">
    <source>
        <dbReference type="Proteomes" id="UP001237737"/>
    </source>
</evidence>
<protein>
    <submittedName>
        <fullName evidence="3">ComF family protein</fullName>
    </submittedName>
</protein>
<dbReference type="PANTHER" id="PTHR47505">
    <property type="entry name" value="DNA UTILIZATION PROTEIN YHGH"/>
    <property type="match status" value="1"/>
</dbReference>
<dbReference type="InterPro" id="IPR029057">
    <property type="entry name" value="PRTase-like"/>
</dbReference>
<comment type="similarity">
    <text evidence="1">Belongs to the ComF/GntX family.</text>
</comment>
<dbReference type="SUPFAM" id="SSF53271">
    <property type="entry name" value="PRTase-like"/>
    <property type="match status" value="1"/>
</dbReference>
<reference evidence="3 4" key="1">
    <citation type="submission" date="2023-07" db="EMBL/GenBank/DDBJ databases">
        <title>Sorghum-associated microbial communities from plants grown in Nebraska, USA.</title>
        <authorList>
            <person name="Schachtman D."/>
        </authorList>
    </citation>
    <scope>NUCLEOTIDE SEQUENCE [LARGE SCALE GENOMIC DNA]</scope>
    <source>
        <strain evidence="3 4">CC60</strain>
    </source>
</reference>
<dbReference type="RefSeq" id="WP_306848923.1">
    <property type="nucleotide sequence ID" value="NZ_JAUSSK010000002.1"/>
</dbReference>
<dbReference type="Pfam" id="PF18912">
    <property type="entry name" value="DZR_2"/>
    <property type="match status" value="1"/>
</dbReference>
<dbReference type="CDD" id="cd06223">
    <property type="entry name" value="PRTases_typeI"/>
    <property type="match status" value="1"/>
</dbReference>
<sequence>MDAFHWKERLASARGFILPPRCLLCAAAGRGGHELCAGCRSMLIRNLSSCGRCAVPLAEPTTVCGRCRQHPRPWADVWVPFAYAWPLDTIEMRFKFGGSLAAGRALSECWMEAGPPPLMPELIVPVPLHGRRLRARGYNQALELARPLARRYRLPLAHDVLCRVRTTQAQTDLDAAARADNVRAAFAVSRVPRQKHVAVVDDVMTTGATLAECVGTLLAAGVERVDVWALARTPLPTLG</sequence>
<accession>A0ABT9SWX2</accession>
<gene>
    <name evidence="3" type="ORF">J2T07_001672</name>
</gene>
<dbReference type="EMBL" id="JAUSSK010000002">
    <property type="protein sequence ID" value="MDQ0009495.1"/>
    <property type="molecule type" value="Genomic_DNA"/>
</dbReference>